<reference evidence="3" key="1">
    <citation type="journal article" date="2019" name="Int. J. Syst. Evol. Microbiol.">
        <title>The Global Catalogue of Microorganisms (GCM) 10K type strain sequencing project: providing services to taxonomists for standard genome sequencing and annotation.</title>
        <authorList>
            <consortium name="The Broad Institute Genomics Platform"/>
            <consortium name="The Broad Institute Genome Sequencing Center for Infectious Disease"/>
            <person name="Wu L."/>
            <person name="Ma J."/>
        </authorList>
    </citation>
    <scope>NUCLEOTIDE SEQUENCE [LARGE SCALE GENOMIC DNA]</scope>
    <source>
        <strain evidence="3">IBRC-M 10908</strain>
    </source>
</reference>
<dbReference type="Proteomes" id="UP001595823">
    <property type="component" value="Unassembled WGS sequence"/>
</dbReference>
<protein>
    <submittedName>
        <fullName evidence="2">Uncharacterized protein</fullName>
    </submittedName>
</protein>
<gene>
    <name evidence="2" type="ORF">ACFPET_12470</name>
</gene>
<sequence length="125" mass="13880">MRKSWITRLAIAGTAGLALVGMTAAPAMAGDKTYKTDRGYFKFIDDGDMFKICDTKKDGHGVKGYLYLKDGMTGKVRKVMTIDDGGDKGCDKKGFNIGNFHQYRMVFIWNGNGGEYQAVSPWFNE</sequence>
<proteinExistence type="predicted"/>
<name>A0ABV8TZX8_9ACTN</name>
<feature type="signal peptide" evidence="1">
    <location>
        <begin position="1"/>
        <end position="29"/>
    </location>
</feature>
<feature type="chain" id="PRO_5046871026" evidence="1">
    <location>
        <begin position="30"/>
        <end position="125"/>
    </location>
</feature>
<dbReference type="EMBL" id="JBHSDK010000015">
    <property type="protein sequence ID" value="MFC4336019.1"/>
    <property type="molecule type" value="Genomic_DNA"/>
</dbReference>
<dbReference type="RefSeq" id="WP_380621441.1">
    <property type="nucleotide sequence ID" value="NZ_JBHSDK010000015.1"/>
</dbReference>
<evidence type="ECO:0000313" key="2">
    <source>
        <dbReference type="EMBL" id="MFC4336019.1"/>
    </source>
</evidence>
<organism evidence="2 3">
    <name type="scientific">Salininema proteolyticum</name>
    <dbReference type="NCBI Taxonomy" id="1607685"/>
    <lineage>
        <taxon>Bacteria</taxon>
        <taxon>Bacillati</taxon>
        <taxon>Actinomycetota</taxon>
        <taxon>Actinomycetes</taxon>
        <taxon>Glycomycetales</taxon>
        <taxon>Glycomycetaceae</taxon>
        <taxon>Salininema</taxon>
    </lineage>
</organism>
<keyword evidence="3" id="KW-1185">Reference proteome</keyword>
<evidence type="ECO:0000256" key="1">
    <source>
        <dbReference type="SAM" id="SignalP"/>
    </source>
</evidence>
<accession>A0ABV8TZX8</accession>
<keyword evidence="1" id="KW-0732">Signal</keyword>
<evidence type="ECO:0000313" key="3">
    <source>
        <dbReference type="Proteomes" id="UP001595823"/>
    </source>
</evidence>
<comment type="caution">
    <text evidence="2">The sequence shown here is derived from an EMBL/GenBank/DDBJ whole genome shotgun (WGS) entry which is preliminary data.</text>
</comment>